<evidence type="ECO:0000313" key="5">
    <source>
        <dbReference type="EMBL" id="AGF56484.1"/>
    </source>
</evidence>
<accession>M1MEY7</accession>
<dbReference type="RefSeq" id="WP_015392803.1">
    <property type="nucleotide sequence ID" value="NC_020291.1"/>
</dbReference>
<dbReference type="eggNOG" id="ENOG50313WF">
    <property type="taxonomic scope" value="Bacteria"/>
</dbReference>
<evidence type="ECO:0000256" key="2">
    <source>
        <dbReference type="ARBA" id="ARBA00022656"/>
    </source>
</evidence>
<evidence type="ECO:0000256" key="1">
    <source>
        <dbReference type="ARBA" id="ARBA00007819"/>
    </source>
</evidence>
<comment type="similarity">
    <text evidence="1">Belongs to the delta endotoxin family.</text>
</comment>
<sequence>MPSDTDDSSFNWEEVIEVGIKFLGSPAAGTLISMLFNRNSNTETMITAAVEEICNRITKAIDVAFMNEYIADTNSIANRLSAFNDSKDKDILDELFADASDTVQRLKRFNTIEGILAFNYICTLHLIIIQALSEYNIGYKETLSRTGKEYSELSKSKSDIIVNLTRDSIDPINFEGLDHGGYTIETHTRGAFTEYATIKFDARFLDRWENSPHVITSDPFELTNPMMYYAEGFPSRLLLTPSAQRDTSIINKHSEFIIKAQKEWESYLDNKLVFPRRIESTILSACKKWESL</sequence>
<dbReference type="Proteomes" id="UP000011728">
    <property type="component" value="Chromosome"/>
</dbReference>
<evidence type="ECO:0000256" key="3">
    <source>
        <dbReference type="ARBA" id="ARBA00022969"/>
    </source>
</evidence>
<dbReference type="AlphaFoldDB" id="M1MEY7"/>
<keyword evidence="6" id="KW-1185">Reference proteome</keyword>
<organism evidence="5 6">
    <name type="scientific">Clostridium saccharoperbutylacetonicum N1-4(HMT)</name>
    <dbReference type="NCBI Taxonomy" id="931276"/>
    <lineage>
        <taxon>Bacteria</taxon>
        <taxon>Bacillati</taxon>
        <taxon>Bacillota</taxon>
        <taxon>Clostridia</taxon>
        <taxon>Eubacteriales</taxon>
        <taxon>Clostridiaceae</taxon>
        <taxon>Clostridium</taxon>
    </lineage>
</organism>
<dbReference type="GO" id="GO:0030435">
    <property type="term" value="P:sporulation resulting in formation of a cellular spore"/>
    <property type="evidence" value="ECO:0007669"/>
    <property type="project" value="UniProtKB-KW"/>
</dbReference>
<reference evidence="5 6" key="1">
    <citation type="submission" date="2013-02" db="EMBL/GenBank/DDBJ databases">
        <title>Genome sequence of Clostridium saccharoperbutylacetonicum N1-4(HMT).</title>
        <authorList>
            <person name="Poehlein A."/>
            <person name="Daniel R."/>
        </authorList>
    </citation>
    <scope>NUCLEOTIDE SEQUENCE [LARGE SCALE GENOMIC DNA]</scope>
    <source>
        <strain evidence="6">N1-4(HMT)</strain>
    </source>
</reference>
<keyword evidence="4" id="KW-0843">Virulence</keyword>
<keyword evidence="3" id="KW-0749">Sporulation</keyword>
<dbReference type="OrthoDB" id="1705009at2"/>
<evidence type="ECO:0000256" key="4">
    <source>
        <dbReference type="ARBA" id="ARBA00023026"/>
    </source>
</evidence>
<dbReference type="EMBL" id="CP004121">
    <property type="protein sequence ID" value="AGF56484.1"/>
    <property type="molecule type" value="Genomic_DNA"/>
</dbReference>
<protein>
    <submittedName>
        <fullName evidence="5">Uncharacterized protein</fullName>
    </submittedName>
</protein>
<dbReference type="GO" id="GO:0090729">
    <property type="term" value="F:toxin activity"/>
    <property type="evidence" value="ECO:0007669"/>
    <property type="project" value="UniProtKB-KW"/>
</dbReference>
<evidence type="ECO:0000313" key="6">
    <source>
        <dbReference type="Proteomes" id="UP000011728"/>
    </source>
</evidence>
<name>M1MEY7_9CLOT</name>
<dbReference type="InterPro" id="IPR036716">
    <property type="entry name" value="Pest_crys_N_sf"/>
</dbReference>
<dbReference type="SUPFAM" id="SSF56849">
    <property type="entry name" value="delta-Endotoxin (insectocide), N-terminal domain"/>
    <property type="match status" value="1"/>
</dbReference>
<gene>
    <name evidence="5" type="ORF">Cspa_c27190</name>
</gene>
<dbReference type="HOGENOM" id="CLU_952196_0_0_9"/>
<dbReference type="KEGG" id="csr:Cspa_c27190"/>
<proteinExistence type="inferred from homology"/>
<keyword evidence="2" id="KW-0800">Toxin</keyword>
<dbReference type="PATRIC" id="fig|931276.5.peg.2731"/>